<dbReference type="EMBL" id="RPFW01000009">
    <property type="protein sequence ID" value="TVZ00333.1"/>
    <property type="molecule type" value="Genomic_DNA"/>
</dbReference>
<feature type="domain" description="Leucine-binding protein" evidence="5">
    <location>
        <begin position="76"/>
        <end position="351"/>
    </location>
</feature>
<evidence type="ECO:0000256" key="2">
    <source>
        <dbReference type="ARBA" id="ARBA00022729"/>
    </source>
</evidence>
<dbReference type="AlphaFoldDB" id="A0A6P2BST3"/>
<evidence type="ECO:0000256" key="3">
    <source>
        <dbReference type="SAM" id="MobiDB-lite"/>
    </source>
</evidence>
<dbReference type="CDD" id="cd06268">
    <property type="entry name" value="PBP1_ABC_transporter_LIVBP-like"/>
    <property type="match status" value="1"/>
</dbReference>
<keyword evidence="2 4" id="KW-0732">Signal</keyword>
<reference evidence="6 7" key="1">
    <citation type="submission" date="2018-11" db="EMBL/GenBank/DDBJ databases">
        <title>Trebonia kvetii gen.nov., sp.nov., a novel acidophilic actinobacterium, and proposal of the new actinobacterial family Treboniaceae fam. nov.</title>
        <authorList>
            <person name="Rapoport D."/>
            <person name="Sagova-Mareckova M."/>
            <person name="Sedlacek I."/>
            <person name="Provaznik J."/>
            <person name="Kralova S."/>
            <person name="Pavlinic D."/>
            <person name="Benes V."/>
            <person name="Kopecky J."/>
        </authorList>
    </citation>
    <scope>NUCLEOTIDE SEQUENCE [LARGE SCALE GENOMIC DNA]</scope>
    <source>
        <strain evidence="6 7">15Tr583</strain>
    </source>
</reference>
<dbReference type="PANTHER" id="PTHR30483">
    <property type="entry name" value="LEUCINE-SPECIFIC-BINDING PROTEIN"/>
    <property type="match status" value="1"/>
</dbReference>
<comment type="caution">
    <text evidence="6">The sequence shown here is derived from an EMBL/GenBank/DDBJ whole genome shotgun (WGS) entry which is preliminary data.</text>
</comment>
<dbReference type="PROSITE" id="PS51257">
    <property type="entry name" value="PROKAR_LIPOPROTEIN"/>
    <property type="match status" value="1"/>
</dbReference>
<sequence length="474" mass="47548">MTFTSRAAARERRALLLAAICAAALAALTACSSSTSTGAPASSAPATGAPAGQSTASAPASSASGAAASQPTGSPLTVADVAPFSGPDAALGPTYLASCYGATAAINAAGGVNGHPLTCKSVDTRGDPADAVPAVNQMFASTSGLSLVIGCTSDEAAAVAPIINAHKMAMFCMTGQSEFDSVHFPYFYRLVPPDLEESYAMVAIAQQLHYRKIALAFGNDIGSQTFIQPAIAALKKAGITLTSNQTLDLNATTFRTEAEAIVSSHPDAIMTEALGSADPTLFSEIKQLNGGTMIPVIGTSAAISPPFFKAAAAAVGASTFASQFHADNLVTETSGPAFQAFSAALLAQQGKVPGATGDFTTYLSAPGGVHLYDGINLAALAMVMAKSTDPSVYGPDIVTIGNGGPGATVCYSFASCASLLGAGKAIRYEGPGGPTSFDSYHDSTGIFQVDTYSANGQVNVVGNLSAAQLRALAG</sequence>
<dbReference type="SUPFAM" id="SSF53822">
    <property type="entry name" value="Periplasmic binding protein-like I"/>
    <property type="match status" value="1"/>
</dbReference>
<organism evidence="6 7">
    <name type="scientific">Trebonia kvetii</name>
    <dbReference type="NCBI Taxonomy" id="2480626"/>
    <lineage>
        <taxon>Bacteria</taxon>
        <taxon>Bacillati</taxon>
        <taxon>Actinomycetota</taxon>
        <taxon>Actinomycetes</taxon>
        <taxon>Streptosporangiales</taxon>
        <taxon>Treboniaceae</taxon>
        <taxon>Trebonia</taxon>
    </lineage>
</organism>
<dbReference type="InterPro" id="IPR006311">
    <property type="entry name" value="TAT_signal"/>
</dbReference>
<dbReference type="PROSITE" id="PS51318">
    <property type="entry name" value="TAT"/>
    <property type="match status" value="1"/>
</dbReference>
<dbReference type="Gene3D" id="3.40.50.2300">
    <property type="match status" value="2"/>
</dbReference>
<evidence type="ECO:0000313" key="6">
    <source>
        <dbReference type="EMBL" id="TVZ00333.1"/>
    </source>
</evidence>
<dbReference type="InterPro" id="IPR051010">
    <property type="entry name" value="BCAA_transport"/>
</dbReference>
<evidence type="ECO:0000313" key="7">
    <source>
        <dbReference type="Proteomes" id="UP000460272"/>
    </source>
</evidence>
<comment type="similarity">
    <text evidence="1">Belongs to the leucine-binding protein family.</text>
</comment>
<keyword evidence="7" id="KW-1185">Reference proteome</keyword>
<dbReference type="Pfam" id="PF13458">
    <property type="entry name" value="Peripla_BP_6"/>
    <property type="match status" value="1"/>
</dbReference>
<gene>
    <name evidence="6" type="ORF">EAS64_37470</name>
</gene>
<dbReference type="InterPro" id="IPR028081">
    <property type="entry name" value="Leu-bd"/>
</dbReference>
<accession>A0A6P2BST3</accession>
<feature type="region of interest" description="Disordered" evidence="3">
    <location>
        <begin position="39"/>
        <end position="72"/>
    </location>
</feature>
<dbReference type="OrthoDB" id="7337537at2"/>
<evidence type="ECO:0000256" key="1">
    <source>
        <dbReference type="ARBA" id="ARBA00010062"/>
    </source>
</evidence>
<dbReference type="PANTHER" id="PTHR30483:SF6">
    <property type="entry name" value="PERIPLASMIC BINDING PROTEIN OF ABC TRANSPORTER FOR NATURAL AMINO ACIDS"/>
    <property type="match status" value="1"/>
</dbReference>
<feature type="chain" id="PRO_5038700368" evidence="4">
    <location>
        <begin position="27"/>
        <end position="474"/>
    </location>
</feature>
<dbReference type="Proteomes" id="UP000460272">
    <property type="component" value="Unassembled WGS sequence"/>
</dbReference>
<name>A0A6P2BST3_9ACTN</name>
<evidence type="ECO:0000256" key="4">
    <source>
        <dbReference type="SAM" id="SignalP"/>
    </source>
</evidence>
<protein>
    <submittedName>
        <fullName evidence="6">Amino acid ABC transporter substrate-binding protein</fullName>
    </submittedName>
</protein>
<feature type="signal peptide" evidence="4">
    <location>
        <begin position="1"/>
        <end position="26"/>
    </location>
</feature>
<evidence type="ECO:0000259" key="5">
    <source>
        <dbReference type="Pfam" id="PF13458"/>
    </source>
</evidence>
<dbReference type="InterPro" id="IPR028082">
    <property type="entry name" value="Peripla_BP_I"/>
</dbReference>
<proteinExistence type="inferred from homology"/>
<dbReference type="RefSeq" id="WP_145861058.1">
    <property type="nucleotide sequence ID" value="NZ_RPFW01000009.1"/>
</dbReference>